<feature type="region of interest" description="Disordered" evidence="4">
    <location>
        <begin position="343"/>
        <end position="432"/>
    </location>
</feature>
<feature type="compositionally biased region" description="Acidic residues" evidence="4">
    <location>
        <begin position="1"/>
        <end position="66"/>
    </location>
</feature>
<dbReference type="PANTHER" id="PTHR19848">
    <property type="entry name" value="WD40 REPEAT PROTEIN"/>
    <property type="match status" value="1"/>
</dbReference>
<dbReference type="SMART" id="SM00320">
    <property type="entry name" value="WD40"/>
    <property type="match status" value="7"/>
</dbReference>
<gene>
    <name evidence="6" type="ORF">BJ322DRAFT_1027828</name>
</gene>
<evidence type="ECO:0000313" key="6">
    <source>
        <dbReference type="EMBL" id="KAF9792221.1"/>
    </source>
</evidence>
<sequence>MSDTSSDDILDGLVEDVEENESDADDEVDVDEEILEALEGDLAEQASDADDDSDNDSDDSDDESDSEVAQSTTVPQSVVDISVPVINLEHSDEYDCESQQPTQSPPQSSPPPGSRTQSEERTSAPKERPPSPAFLRRSSLFPRLPNPKSYTVEAVCALPHPTASYALASSLCMSHMLTGSEDGYIRDYDLFTGLNGKTFLSAPQRHHCNVVEGILKYAPIRFWWENPSDFKREEGTEEAHSSLSPVYSLLMQSDALWSLAGTESGSINLFTVRHEPGRLCHVLRRHQGVVSAMSMAHDEKSFFSAGWDGVTVHWDLNTGQAVRDFTGHGSQLTAVAVQPLNQPATGLFDDDMEDIQPTGDGARDNDAGGRAGEGDDAKSDASYDTLFDEPDVDGAPDLPNGSQDRSLDLSLPGTVPNPQFNRHMPSSTIAKNAPPLLDPHTYSTYSSDVLMTASIDGQIFLWDRRVEAQGNGVGRLFMSERTPPWCVSACWSVNGTQIYAGRRNGTVDIWDVRKFGSNSRTPRHLKVLRNPASSGIVSCVVAFPDGRHLASASIDNIRLWNVAEVGEFDRKVKSGVQFKIIAGHHGGFVSQMLVDPGARFLITACGNRGWHGESTRTVFVHEIKSTF</sequence>
<feature type="compositionally biased region" description="Pro residues" evidence="4">
    <location>
        <begin position="103"/>
        <end position="113"/>
    </location>
</feature>
<dbReference type="Pfam" id="PF23798">
    <property type="entry name" value="Beta-prop_SPT8"/>
    <property type="match status" value="2"/>
</dbReference>
<evidence type="ECO:0000256" key="2">
    <source>
        <dbReference type="ARBA" id="ARBA00022737"/>
    </source>
</evidence>
<proteinExistence type="predicted"/>
<dbReference type="PROSITE" id="PS50082">
    <property type="entry name" value="WD_REPEATS_2"/>
    <property type="match status" value="1"/>
</dbReference>
<evidence type="ECO:0000256" key="1">
    <source>
        <dbReference type="ARBA" id="ARBA00022574"/>
    </source>
</evidence>
<evidence type="ECO:0000256" key="3">
    <source>
        <dbReference type="PROSITE-ProRule" id="PRU00221"/>
    </source>
</evidence>
<keyword evidence="7" id="KW-1185">Reference proteome</keyword>
<feature type="compositionally biased region" description="Basic and acidic residues" evidence="4">
    <location>
        <begin position="361"/>
        <end position="381"/>
    </location>
</feature>
<feature type="repeat" description="WD" evidence="3">
    <location>
        <begin position="283"/>
        <end position="324"/>
    </location>
</feature>
<dbReference type="PANTHER" id="PTHR19848:SF8">
    <property type="entry name" value="F-BOX AND WD REPEAT DOMAIN CONTAINING 7"/>
    <property type="match status" value="1"/>
</dbReference>
<dbReference type="InterPro" id="IPR001680">
    <property type="entry name" value="WD40_rpt"/>
</dbReference>
<comment type="caution">
    <text evidence="6">The sequence shown here is derived from an EMBL/GenBank/DDBJ whole genome shotgun (WGS) entry which is preliminary data.</text>
</comment>
<dbReference type="EMBL" id="WIUZ02000001">
    <property type="protein sequence ID" value="KAF9792221.1"/>
    <property type="molecule type" value="Genomic_DNA"/>
</dbReference>
<feature type="domain" description="Transcription factor spt8 beta-propeller" evidence="5">
    <location>
        <begin position="444"/>
        <end position="623"/>
    </location>
</feature>
<evidence type="ECO:0000259" key="5">
    <source>
        <dbReference type="Pfam" id="PF23798"/>
    </source>
</evidence>
<dbReference type="InterPro" id="IPR057544">
    <property type="entry name" value="Beta-prop_SPT8"/>
</dbReference>
<accession>A0A9P6HT14</accession>
<feature type="region of interest" description="Disordered" evidence="4">
    <location>
        <begin position="1"/>
        <end position="81"/>
    </location>
</feature>
<keyword evidence="1 3" id="KW-0853">WD repeat</keyword>
<reference evidence="6" key="2">
    <citation type="submission" date="2020-11" db="EMBL/GenBank/DDBJ databases">
        <authorList>
            <consortium name="DOE Joint Genome Institute"/>
            <person name="Kuo A."/>
            <person name="Miyauchi S."/>
            <person name="Kiss E."/>
            <person name="Drula E."/>
            <person name="Kohler A."/>
            <person name="Sanchez-Garcia M."/>
            <person name="Andreopoulos B."/>
            <person name="Barry K.W."/>
            <person name="Bonito G."/>
            <person name="Buee M."/>
            <person name="Carver A."/>
            <person name="Chen C."/>
            <person name="Cichocki N."/>
            <person name="Clum A."/>
            <person name="Culley D."/>
            <person name="Crous P.W."/>
            <person name="Fauchery L."/>
            <person name="Girlanda M."/>
            <person name="Hayes R."/>
            <person name="Keri Z."/>
            <person name="Labutti K."/>
            <person name="Lipzen A."/>
            <person name="Lombard V."/>
            <person name="Magnuson J."/>
            <person name="Maillard F."/>
            <person name="Morin E."/>
            <person name="Murat C."/>
            <person name="Nolan M."/>
            <person name="Ohm R."/>
            <person name="Pangilinan J."/>
            <person name="Pereira M."/>
            <person name="Perotto S."/>
            <person name="Peter M."/>
            <person name="Riley R."/>
            <person name="Sitrit Y."/>
            <person name="Stielow B."/>
            <person name="Szollosi G."/>
            <person name="Zifcakova L."/>
            <person name="Stursova M."/>
            <person name="Spatafora J.W."/>
            <person name="Tedersoo L."/>
            <person name="Vaario L.-M."/>
            <person name="Yamada A."/>
            <person name="Yan M."/>
            <person name="Wang P."/>
            <person name="Xu J."/>
            <person name="Bruns T."/>
            <person name="Baldrian P."/>
            <person name="Vilgalys R."/>
            <person name="Henrissat B."/>
            <person name="Grigoriev I.V."/>
            <person name="Hibbett D."/>
            <person name="Nagy L.G."/>
            <person name="Martin F.M."/>
        </authorList>
    </citation>
    <scope>NUCLEOTIDE SEQUENCE</scope>
    <source>
        <strain evidence="6">UH-Tt-Lm1</strain>
    </source>
</reference>
<dbReference type="SUPFAM" id="SSF50978">
    <property type="entry name" value="WD40 repeat-like"/>
    <property type="match status" value="1"/>
</dbReference>
<dbReference type="Gene3D" id="2.130.10.10">
    <property type="entry name" value="YVTN repeat-like/Quinoprotein amine dehydrogenase"/>
    <property type="match status" value="2"/>
</dbReference>
<organism evidence="6 7">
    <name type="scientific">Thelephora terrestris</name>
    <dbReference type="NCBI Taxonomy" id="56493"/>
    <lineage>
        <taxon>Eukaryota</taxon>
        <taxon>Fungi</taxon>
        <taxon>Dikarya</taxon>
        <taxon>Basidiomycota</taxon>
        <taxon>Agaricomycotina</taxon>
        <taxon>Agaricomycetes</taxon>
        <taxon>Thelephorales</taxon>
        <taxon>Thelephoraceae</taxon>
        <taxon>Thelephora</taxon>
    </lineage>
</organism>
<dbReference type="OrthoDB" id="10260946at2759"/>
<dbReference type="InterPro" id="IPR036322">
    <property type="entry name" value="WD40_repeat_dom_sf"/>
</dbReference>
<dbReference type="Proteomes" id="UP000736335">
    <property type="component" value="Unassembled WGS sequence"/>
</dbReference>
<dbReference type="InterPro" id="IPR015943">
    <property type="entry name" value="WD40/YVTN_repeat-like_dom_sf"/>
</dbReference>
<evidence type="ECO:0000256" key="4">
    <source>
        <dbReference type="SAM" id="MobiDB-lite"/>
    </source>
</evidence>
<reference evidence="6" key="1">
    <citation type="journal article" date="2020" name="Nat. Commun.">
        <title>Large-scale genome sequencing of mycorrhizal fungi provides insights into the early evolution of symbiotic traits.</title>
        <authorList>
            <person name="Miyauchi S."/>
            <person name="Kiss E."/>
            <person name="Kuo A."/>
            <person name="Drula E."/>
            <person name="Kohler A."/>
            <person name="Sanchez-Garcia M."/>
            <person name="Morin E."/>
            <person name="Andreopoulos B."/>
            <person name="Barry K.W."/>
            <person name="Bonito G."/>
            <person name="Buee M."/>
            <person name="Carver A."/>
            <person name="Chen C."/>
            <person name="Cichocki N."/>
            <person name="Clum A."/>
            <person name="Culley D."/>
            <person name="Crous P.W."/>
            <person name="Fauchery L."/>
            <person name="Girlanda M."/>
            <person name="Hayes R.D."/>
            <person name="Keri Z."/>
            <person name="LaButti K."/>
            <person name="Lipzen A."/>
            <person name="Lombard V."/>
            <person name="Magnuson J."/>
            <person name="Maillard F."/>
            <person name="Murat C."/>
            <person name="Nolan M."/>
            <person name="Ohm R.A."/>
            <person name="Pangilinan J."/>
            <person name="Pereira M.F."/>
            <person name="Perotto S."/>
            <person name="Peter M."/>
            <person name="Pfister S."/>
            <person name="Riley R."/>
            <person name="Sitrit Y."/>
            <person name="Stielow J.B."/>
            <person name="Szollosi G."/>
            <person name="Zifcakova L."/>
            <person name="Stursova M."/>
            <person name="Spatafora J.W."/>
            <person name="Tedersoo L."/>
            <person name="Vaario L.M."/>
            <person name="Yamada A."/>
            <person name="Yan M."/>
            <person name="Wang P."/>
            <person name="Xu J."/>
            <person name="Bruns T."/>
            <person name="Baldrian P."/>
            <person name="Vilgalys R."/>
            <person name="Dunand C."/>
            <person name="Henrissat B."/>
            <person name="Grigoriev I.V."/>
            <person name="Hibbett D."/>
            <person name="Nagy L.G."/>
            <person name="Martin F.M."/>
        </authorList>
    </citation>
    <scope>NUCLEOTIDE SEQUENCE</scope>
    <source>
        <strain evidence="6">UH-Tt-Lm1</strain>
    </source>
</reference>
<dbReference type="AlphaFoldDB" id="A0A9P6HT14"/>
<feature type="region of interest" description="Disordered" evidence="4">
    <location>
        <begin position="93"/>
        <end position="140"/>
    </location>
</feature>
<name>A0A9P6HT14_9AGAM</name>
<feature type="domain" description="Transcription factor spt8 beta-propeller" evidence="5">
    <location>
        <begin position="150"/>
        <end position="345"/>
    </location>
</feature>
<evidence type="ECO:0000313" key="7">
    <source>
        <dbReference type="Proteomes" id="UP000736335"/>
    </source>
</evidence>
<keyword evidence="2" id="KW-0677">Repeat</keyword>
<feature type="compositionally biased region" description="Basic and acidic residues" evidence="4">
    <location>
        <begin position="117"/>
        <end position="129"/>
    </location>
</feature>
<protein>
    <submittedName>
        <fullName evidence="6">WD40 repeat-like protein</fullName>
    </submittedName>
</protein>
<feature type="compositionally biased region" description="Polar residues" evidence="4">
    <location>
        <begin position="416"/>
        <end position="430"/>
    </location>
</feature>